<organism evidence="1 2">
    <name type="scientific">Luteibacter phage vB_LflM-Pluto</name>
    <dbReference type="NCBI Taxonomy" id="2948611"/>
    <lineage>
        <taxon>Viruses</taxon>
        <taxon>Duplodnaviria</taxon>
        <taxon>Heunggongvirae</taxon>
        <taxon>Uroviricota</taxon>
        <taxon>Caudoviricetes</taxon>
        <taxon>Lindbergviridae</taxon>
        <taxon>Plutovirus</taxon>
        <taxon>Plutovirus pluto</taxon>
    </lineage>
</organism>
<reference evidence="1" key="1">
    <citation type="submission" date="2022-05" db="EMBL/GenBank/DDBJ databases">
        <authorList>
            <person name="Friedrich I."/>
            <person name="Poehlein A."/>
            <person name="Schneider D."/>
            <person name="Hertel R."/>
            <person name="Daniel R."/>
        </authorList>
    </citation>
    <scope>NUCLEOTIDE SEQUENCE</scope>
</reference>
<keyword evidence="2" id="KW-1185">Reference proteome</keyword>
<sequence length="149" mass="16407">MSDNVYVVSTMTNAVSYCSWETVGNLPRIKRKITIAGGAGLPSIRSGFGDMSADGEGTPMWTAAGVVTPIPRDAYERFLKDHPTFIKHVAKGYVQVMDKDITGNHKAVKKIVSGMESHDGFAQLTKETVKQKIKVTTKTKEQEDMPFRV</sequence>
<evidence type="ECO:0000313" key="2">
    <source>
        <dbReference type="Proteomes" id="UP001056883"/>
    </source>
</evidence>
<name>A0A9E7MTP9_9CAUD</name>
<accession>A0A9E7MTP9</accession>
<protein>
    <submittedName>
        <fullName evidence="1">Uncharacterized protein</fullName>
    </submittedName>
</protein>
<proteinExistence type="predicted"/>
<gene>
    <name evidence="1" type="ORF">PLUTO_00180</name>
</gene>
<dbReference type="Proteomes" id="UP001056883">
    <property type="component" value="Segment"/>
</dbReference>
<dbReference type="EMBL" id="ON529861">
    <property type="protein sequence ID" value="USN16334.1"/>
    <property type="molecule type" value="Genomic_DNA"/>
</dbReference>
<evidence type="ECO:0000313" key="1">
    <source>
        <dbReference type="EMBL" id="USN16334.1"/>
    </source>
</evidence>